<organism evidence="1 2">
    <name type="scientific">Branchiostoma belcheri</name>
    <name type="common">Amphioxus</name>
    <dbReference type="NCBI Taxonomy" id="7741"/>
    <lineage>
        <taxon>Eukaryota</taxon>
        <taxon>Metazoa</taxon>
        <taxon>Chordata</taxon>
        <taxon>Cephalochordata</taxon>
        <taxon>Leptocardii</taxon>
        <taxon>Amphioxiformes</taxon>
        <taxon>Branchiostomatidae</taxon>
        <taxon>Branchiostoma</taxon>
    </lineage>
</organism>
<sequence length="222" mass="25660">MAKGGTGGILLVEGGFDKLQKKDKKAGEENPTICERQQRVKRKVTDIASHVRTLGSKPSNGFVIERFDCVLFIFPYTFVTDDRCRSELKTIVQDVKDRKYVSKKAAYVGVIVVESAPADLETPVIRLTRLLEKYLKLPHFRQPQICYFVERDSNSPEVLKSTIRDALEDRSEEDPYLQRESRLTRMTRCLRLRKRPSHREGELERKLRDPGVTNLRHVVARM</sequence>
<protein>
    <submittedName>
        <fullName evidence="2">Uncharacterized protein LOC109471341</fullName>
    </submittedName>
</protein>
<reference evidence="2" key="1">
    <citation type="submission" date="2025-08" db="UniProtKB">
        <authorList>
            <consortium name="RefSeq"/>
        </authorList>
    </citation>
    <scope>IDENTIFICATION</scope>
    <source>
        <tissue evidence="2">Gonad</tissue>
    </source>
</reference>
<gene>
    <name evidence="2" type="primary">LOC109471341</name>
</gene>
<proteinExistence type="predicted"/>
<dbReference type="GeneID" id="109471341"/>
<dbReference type="OrthoDB" id="10328666at2759"/>
<evidence type="ECO:0000313" key="1">
    <source>
        <dbReference type="Proteomes" id="UP000515135"/>
    </source>
</evidence>
<evidence type="ECO:0000313" key="2">
    <source>
        <dbReference type="RefSeq" id="XP_019626188.1"/>
    </source>
</evidence>
<dbReference type="Proteomes" id="UP000515135">
    <property type="component" value="Unplaced"/>
</dbReference>
<name>A0A6P4YP74_BRABE</name>
<dbReference type="AlphaFoldDB" id="A0A6P4YP74"/>
<dbReference type="KEGG" id="bbel:109471341"/>
<dbReference type="RefSeq" id="XP_019626188.1">
    <property type="nucleotide sequence ID" value="XM_019770629.1"/>
</dbReference>
<accession>A0A6P4YP74</accession>
<keyword evidence="1" id="KW-1185">Reference proteome</keyword>